<dbReference type="EMBL" id="SSOD01000014">
    <property type="protein sequence ID" value="THF59292.1"/>
    <property type="molecule type" value="Genomic_DNA"/>
</dbReference>
<evidence type="ECO:0000256" key="1">
    <source>
        <dbReference type="SAM" id="MobiDB-lite"/>
    </source>
</evidence>
<dbReference type="Proteomes" id="UP000307956">
    <property type="component" value="Unassembled WGS sequence"/>
</dbReference>
<dbReference type="Pfam" id="PF04386">
    <property type="entry name" value="SspB"/>
    <property type="match status" value="1"/>
</dbReference>
<proteinExistence type="predicted"/>
<dbReference type="PANTHER" id="PTHR37486:SF1">
    <property type="entry name" value="STRINGENT STARVATION PROTEIN B"/>
    <property type="match status" value="1"/>
</dbReference>
<dbReference type="GO" id="GO:0008233">
    <property type="term" value="F:peptidase activity"/>
    <property type="evidence" value="ECO:0007669"/>
    <property type="project" value="UniProtKB-KW"/>
</dbReference>
<dbReference type="SUPFAM" id="SSF101738">
    <property type="entry name" value="SspB-like"/>
    <property type="match status" value="1"/>
</dbReference>
<dbReference type="Gene3D" id="2.30.30.220">
    <property type="entry name" value="SspB-like"/>
    <property type="match status" value="1"/>
</dbReference>
<comment type="caution">
    <text evidence="2">The sequence shown here is derived from an EMBL/GenBank/DDBJ whole genome shotgun (WGS) entry which is preliminary data.</text>
</comment>
<dbReference type="PANTHER" id="PTHR37486">
    <property type="entry name" value="STRINGENT STARVATION PROTEIN B"/>
    <property type="match status" value="1"/>
</dbReference>
<protein>
    <submittedName>
        <fullName evidence="2">ClpXP protease specificity-enhancing factor</fullName>
    </submittedName>
</protein>
<keyword evidence="2" id="KW-0645">Protease</keyword>
<feature type="compositionally biased region" description="Low complexity" evidence="1">
    <location>
        <begin position="106"/>
        <end position="135"/>
    </location>
</feature>
<dbReference type="PIRSF" id="PIRSF005276">
    <property type="entry name" value="SspB"/>
    <property type="match status" value="1"/>
</dbReference>
<evidence type="ECO:0000313" key="2">
    <source>
        <dbReference type="EMBL" id="THF59292.1"/>
    </source>
</evidence>
<reference evidence="2 3" key="1">
    <citation type="submission" date="2019-04" db="EMBL/GenBank/DDBJ databases">
        <title>Azoarcus rhizosphaerae sp. nov. isolated from rhizosphere of Ficus religiosa.</title>
        <authorList>
            <person name="Lin S.-Y."/>
            <person name="Hameed A."/>
            <person name="Hsu Y.-H."/>
            <person name="Young C.-C."/>
        </authorList>
    </citation>
    <scope>NUCLEOTIDE SEQUENCE [LARGE SCALE GENOMIC DNA]</scope>
    <source>
        <strain evidence="2 3">CC-YHH848</strain>
    </source>
</reference>
<accession>A0A4S4AJ26</accession>
<dbReference type="NCBIfam" id="NF008769">
    <property type="entry name" value="PRK11798.2-5"/>
    <property type="match status" value="1"/>
</dbReference>
<feature type="compositionally biased region" description="Gly residues" evidence="1">
    <location>
        <begin position="136"/>
        <end position="148"/>
    </location>
</feature>
<dbReference type="InterPro" id="IPR036760">
    <property type="entry name" value="SspB-like_sf"/>
</dbReference>
<name>A0A4S4AJ26_9RHOO</name>
<dbReference type="InterPro" id="IPR007481">
    <property type="entry name" value="SspB"/>
</dbReference>
<dbReference type="OrthoDB" id="9797358at2"/>
<evidence type="ECO:0000313" key="3">
    <source>
        <dbReference type="Proteomes" id="UP000307956"/>
    </source>
</evidence>
<sequence>MTTVSTKPYLIRAIHEWCVDQGLTPYLAAVVDANTLVPPGSARDGQIVLNVGYDATHDLVLGNEVITFQARFGGVVHSVAIPIGNVVAVYARENGQGMAFEVEAAEVAGDAEAPQPAAEEGTAPAAADGTPDGDSTGPGGGRPGGGRGAHLKVIK</sequence>
<dbReference type="AlphaFoldDB" id="A0A4S4AJ26"/>
<dbReference type="RefSeq" id="WP_136386077.1">
    <property type="nucleotide sequence ID" value="NZ_SSOD01000014.1"/>
</dbReference>
<keyword evidence="3" id="KW-1185">Reference proteome</keyword>
<dbReference type="GO" id="GO:0006508">
    <property type="term" value="P:proteolysis"/>
    <property type="evidence" value="ECO:0007669"/>
    <property type="project" value="UniProtKB-KW"/>
</dbReference>
<dbReference type="GO" id="GO:0005840">
    <property type="term" value="C:ribosome"/>
    <property type="evidence" value="ECO:0007669"/>
    <property type="project" value="TreeGrafter"/>
</dbReference>
<gene>
    <name evidence="2" type="ORF">E6O51_16370</name>
</gene>
<organism evidence="2 3">
    <name type="scientific">Pseudothauera rhizosphaerae</name>
    <dbReference type="NCBI Taxonomy" id="2565932"/>
    <lineage>
        <taxon>Bacteria</taxon>
        <taxon>Pseudomonadati</taxon>
        <taxon>Pseudomonadota</taxon>
        <taxon>Betaproteobacteria</taxon>
        <taxon>Rhodocyclales</taxon>
        <taxon>Zoogloeaceae</taxon>
        <taxon>Pseudothauera</taxon>
    </lineage>
</organism>
<feature type="region of interest" description="Disordered" evidence="1">
    <location>
        <begin position="106"/>
        <end position="155"/>
    </location>
</feature>
<keyword evidence="2" id="KW-0378">Hydrolase</keyword>
<dbReference type="GO" id="GO:0005829">
    <property type="term" value="C:cytosol"/>
    <property type="evidence" value="ECO:0007669"/>
    <property type="project" value="TreeGrafter"/>
</dbReference>
<dbReference type="GO" id="GO:0045732">
    <property type="term" value="P:positive regulation of protein catabolic process"/>
    <property type="evidence" value="ECO:0007669"/>
    <property type="project" value="TreeGrafter"/>
</dbReference>